<keyword evidence="2" id="KW-1185">Reference proteome</keyword>
<dbReference type="InterPro" id="IPR019686">
    <property type="entry name" value="DUF2536"/>
</dbReference>
<comment type="caution">
    <text evidence="1">The sequence shown here is derived from an EMBL/GenBank/DDBJ whole genome shotgun (WGS) entry which is preliminary data.</text>
</comment>
<reference evidence="1 2" key="1">
    <citation type="submission" date="2018-12" db="EMBL/GenBank/DDBJ databases">
        <title>Bacillus ochoae sp. nov., Paenibacillus whitsoniae sp. nov., Paenibacillus spiritus sp. nov. Isolated from the Mars Exploration Rover during spacecraft assembly.</title>
        <authorList>
            <person name="Seuylemezian A."/>
            <person name="Vaishampayan P."/>
        </authorList>
    </citation>
    <scope>NUCLEOTIDE SEQUENCE [LARGE SCALE GENOMIC DNA]</scope>
    <source>
        <strain evidence="1 2">MER 54</strain>
    </source>
</reference>
<evidence type="ECO:0000313" key="2">
    <source>
        <dbReference type="Proteomes" id="UP000276128"/>
    </source>
</evidence>
<sequence length="71" mass="8290">MEFILDRMETKIEWFQAYDLRVVERQINEQIENNKALLLDVHAISHQVVFDPNAGKMLYSAVVHFKAKSAV</sequence>
<dbReference type="OrthoDB" id="2454327at2"/>
<accession>A0A430JFG8</accession>
<dbReference type="RefSeq" id="WP_126141263.1">
    <property type="nucleotide sequence ID" value="NZ_RXHU01000027.1"/>
</dbReference>
<dbReference type="Proteomes" id="UP000276128">
    <property type="component" value="Unassembled WGS sequence"/>
</dbReference>
<name>A0A430JFG8_9BACL</name>
<dbReference type="Pfam" id="PF10750">
    <property type="entry name" value="DUF2536"/>
    <property type="match status" value="1"/>
</dbReference>
<protein>
    <submittedName>
        <fullName evidence="1">DUF2536 family protein</fullName>
    </submittedName>
</protein>
<dbReference type="EMBL" id="RXHU01000027">
    <property type="protein sequence ID" value="RTE09768.1"/>
    <property type="molecule type" value="Genomic_DNA"/>
</dbReference>
<organism evidence="1 2">
    <name type="scientific">Paenibacillus whitsoniae</name>
    <dbReference type="NCBI Taxonomy" id="2496558"/>
    <lineage>
        <taxon>Bacteria</taxon>
        <taxon>Bacillati</taxon>
        <taxon>Bacillota</taxon>
        <taxon>Bacilli</taxon>
        <taxon>Bacillales</taxon>
        <taxon>Paenibacillaceae</taxon>
        <taxon>Paenibacillus</taxon>
    </lineage>
</organism>
<gene>
    <name evidence="1" type="ORF">EJQ19_11020</name>
</gene>
<evidence type="ECO:0000313" key="1">
    <source>
        <dbReference type="EMBL" id="RTE09768.1"/>
    </source>
</evidence>
<dbReference type="AlphaFoldDB" id="A0A430JFG8"/>
<proteinExistence type="predicted"/>